<dbReference type="GO" id="GO:0009102">
    <property type="term" value="P:biotin biosynthetic process"/>
    <property type="evidence" value="ECO:0007669"/>
    <property type="project" value="UniProtKB-KW"/>
</dbReference>
<dbReference type="Gene3D" id="3.90.1150.10">
    <property type="entry name" value="Aspartate Aminotransferase, domain 1"/>
    <property type="match status" value="1"/>
</dbReference>
<dbReference type="InterPro" id="IPR015422">
    <property type="entry name" value="PyrdxlP-dep_Trfase_small"/>
</dbReference>
<dbReference type="EC" id="2.3.1.47" evidence="5"/>
<dbReference type="SUPFAM" id="SSF53383">
    <property type="entry name" value="PLP-dependent transferases"/>
    <property type="match status" value="1"/>
</dbReference>
<keyword evidence="6" id="KW-0808">Transferase</keyword>
<dbReference type="Gene3D" id="3.40.640.10">
    <property type="entry name" value="Type I PLP-dependent aspartate aminotransferase-like (Major domain)"/>
    <property type="match status" value="1"/>
</dbReference>
<comment type="catalytic activity">
    <reaction evidence="11">
        <text>6-carboxyhexanoyl-[ACP] + L-alanine + H(+) = (8S)-8-amino-7-oxononanoate + holo-[ACP] + CO2</text>
        <dbReference type="Rhea" id="RHEA:42288"/>
        <dbReference type="Rhea" id="RHEA-COMP:9685"/>
        <dbReference type="Rhea" id="RHEA-COMP:9955"/>
        <dbReference type="ChEBI" id="CHEBI:15378"/>
        <dbReference type="ChEBI" id="CHEBI:16526"/>
        <dbReference type="ChEBI" id="CHEBI:57972"/>
        <dbReference type="ChEBI" id="CHEBI:64479"/>
        <dbReference type="ChEBI" id="CHEBI:78846"/>
        <dbReference type="ChEBI" id="CHEBI:149468"/>
        <dbReference type="EC" id="2.3.1.47"/>
    </reaction>
</comment>
<dbReference type="GO" id="GO:0008710">
    <property type="term" value="F:8-amino-7-oxononanoate synthase activity"/>
    <property type="evidence" value="ECO:0007669"/>
    <property type="project" value="UniProtKB-EC"/>
</dbReference>
<dbReference type="Proteomes" id="UP000028926">
    <property type="component" value="Chromosome"/>
</dbReference>
<reference evidence="14 15" key="1">
    <citation type="submission" date="2014-07" db="EMBL/GenBank/DDBJ databases">
        <title>Comparative genomic insights into amoeba endosymbionts belonging to the families of Holosporaceae and Candidatus Midichloriaceae within Rickettsiales.</title>
        <authorList>
            <person name="Wang Z."/>
            <person name="Wu M."/>
        </authorList>
    </citation>
    <scope>NUCLEOTIDE SEQUENCE [LARGE SCALE GENOMIC DNA]</scope>
    <source>
        <strain evidence="14">PRA3</strain>
    </source>
</reference>
<proteinExistence type="inferred from homology"/>
<evidence type="ECO:0000256" key="8">
    <source>
        <dbReference type="ARBA" id="ARBA00022898"/>
    </source>
</evidence>
<sequence length="375" mass="40581">MVSPFQKALAEKVKAGTKRDLKLRHGCSLDFTSNDYLALSSHPAVIQAAKAALDSYGTGATGARLLSGNSKPLEDLEIELAQLKDQQAALVFNTGFQANLTILGTLLSNQYYDKTPIVFSDRLNHASIHQGCQLAGARQHRYHHVDYDHLHSLIKKHAVPGHPHFILTESVFGMDGDVADLGIICDLAETVGAYVYVDEAHATGVLGDNGSGLSSAYANRLFGVMGTFSKALGGFGAYFAGSQELKDFLINFAPGFIYSTALPPATIAANHQAIKLLPTLQQERQHLQALAQQLRSHLSQMGFNTGQSTTHIIPLILGDVEKATKLQHHLIDGGILTSLIRPPTVPPHTSRLRLALQAKHTVDDIKLLTDVMAQF</sequence>
<evidence type="ECO:0000256" key="9">
    <source>
        <dbReference type="ARBA" id="ARBA00032610"/>
    </source>
</evidence>
<comment type="similarity">
    <text evidence="3">Belongs to the class-II pyridoxal-phosphate-dependent aminotransferase family. BioF subfamily.</text>
</comment>
<evidence type="ECO:0000256" key="11">
    <source>
        <dbReference type="ARBA" id="ARBA00047715"/>
    </source>
</evidence>
<dbReference type="STRING" id="91604.ID47_10570"/>
<evidence type="ECO:0000256" key="10">
    <source>
        <dbReference type="ARBA" id="ARBA00033381"/>
    </source>
</evidence>
<keyword evidence="8 12" id="KW-0663">Pyridoxal phosphate</keyword>
<dbReference type="Pfam" id="PF00155">
    <property type="entry name" value="Aminotran_1_2"/>
    <property type="match status" value="1"/>
</dbReference>
<protein>
    <recommendedName>
        <fullName evidence="5">8-amino-7-oxononanoate synthase</fullName>
        <ecNumber evidence="5">2.3.1.47</ecNumber>
    </recommendedName>
    <alternativeName>
        <fullName evidence="9">7-keto-8-amino-pelargonic acid synthase</fullName>
    </alternativeName>
    <alternativeName>
        <fullName evidence="10">8-amino-7-ketopelargonate synthase</fullName>
    </alternativeName>
</protein>
<evidence type="ECO:0000256" key="6">
    <source>
        <dbReference type="ARBA" id="ARBA00022679"/>
    </source>
</evidence>
<evidence type="ECO:0000256" key="1">
    <source>
        <dbReference type="ARBA" id="ARBA00001933"/>
    </source>
</evidence>
<evidence type="ECO:0000313" key="14">
    <source>
        <dbReference type="EMBL" id="AIK97076.1"/>
    </source>
</evidence>
<dbReference type="PANTHER" id="PTHR13693">
    <property type="entry name" value="CLASS II AMINOTRANSFERASE/8-AMINO-7-OXONONANOATE SYNTHASE"/>
    <property type="match status" value="1"/>
</dbReference>
<evidence type="ECO:0000259" key="13">
    <source>
        <dbReference type="Pfam" id="PF00155"/>
    </source>
</evidence>
<feature type="domain" description="Aminotransferase class I/classII large" evidence="13">
    <location>
        <begin position="29"/>
        <end position="368"/>
    </location>
</feature>
<dbReference type="PROSITE" id="PS00599">
    <property type="entry name" value="AA_TRANSFER_CLASS_2"/>
    <property type="match status" value="1"/>
</dbReference>
<dbReference type="GO" id="GO:0030170">
    <property type="term" value="F:pyridoxal phosphate binding"/>
    <property type="evidence" value="ECO:0007669"/>
    <property type="project" value="InterPro"/>
</dbReference>
<evidence type="ECO:0000256" key="3">
    <source>
        <dbReference type="ARBA" id="ARBA00010008"/>
    </source>
</evidence>
<dbReference type="RefSeq" id="WP_038466127.1">
    <property type="nucleotide sequence ID" value="NZ_CP008941.1"/>
</dbReference>
<dbReference type="KEGG" id="paca:ID47_10570"/>
<dbReference type="InterPro" id="IPR015424">
    <property type="entry name" value="PyrdxlP-dep_Trfase"/>
</dbReference>
<dbReference type="HOGENOM" id="CLU_015846_11_2_5"/>
<dbReference type="PANTHER" id="PTHR13693:SF100">
    <property type="entry name" value="8-AMINO-7-OXONONANOATE SYNTHASE"/>
    <property type="match status" value="1"/>
</dbReference>
<gene>
    <name evidence="14" type="ORF">ID47_10570</name>
</gene>
<dbReference type="InterPro" id="IPR004839">
    <property type="entry name" value="Aminotransferase_I/II_large"/>
</dbReference>
<keyword evidence="7" id="KW-0093">Biotin biosynthesis</keyword>
<evidence type="ECO:0000256" key="4">
    <source>
        <dbReference type="ARBA" id="ARBA00011738"/>
    </source>
</evidence>
<dbReference type="AlphaFoldDB" id="A0A077AWZ2"/>
<accession>A0A077AWZ2</accession>
<evidence type="ECO:0000256" key="12">
    <source>
        <dbReference type="RuleBase" id="RU003693"/>
    </source>
</evidence>
<keyword evidence="15" id="KW-1185">Reference proteome</keyword>
<organism evidence="14 15">
    <name type="scientific">Candidatus Odyssella acanthamoebae</name>
    <dbReference type="NCBI Taxonomy" id="91604"/>
    <lineage>
        <taxon>Bacteria</taxon>
        <taxon>Pseudomonadati</taxon>
        <taxon>Pseudomonadota</taxon>
        <taxon>Alphaproteobacteria</taxon>
        <taxon>Holosporales</taxon>
        <taxon>Candidatus Paracaedibacteraceae</taxon>
        <taxon>Candidatus Odyssella</taxon>
    </lineage>
</organism>
<evidence type="ECO:0000256" key="2">
    <source>
        <dbReference type="ARBA" id="ARBA00004746"/>
    </source>
</evidence>
<dbReference type="InterPro" id="IPR001917">
    <property type="entry name" value="Aminotrans_II_pyridoxalP_BS"/>
</dbReference>
<dbReference type="OrthoDB" id="9807157at2"/>
<comment type="pathway">
    <text evidence="2">Cofactor biosynthesis; biotin biosynthesis.</text>
</comment>
<evidence type="ECO:0000256" key="7">
    <source>
        <dbReference type="ARBA" id="ARBA00022756"/>
    </source>
</evidence>
<dbReference type="InterPro" id="IPR050087">
    <property type="entry name" value="AON_synthase_class-II"/>
</dbReference>
<dbReference type="EMBL" id="CP008941">
    <property type="protein sequence ID" value="AIK97076.1"/>
    <property type="molecule type" value="Genomic_DNA"/>
</dbReference>
<comment type="cofactor">
    <cofactor evidence="1 12">
        <name>pyridoxal 5'-phosphate</name>
        <dbReference type="ChEBI" id="CHEBI:597326"/>
    </cofactor>
</comment>
<name>A0A077AWZ2_9PROT</name>
<comment type="subunit">
    <text evidence="4">Homodimer.</text>
</comment>
<evidence type="ECO:0000256" key="5">
    <source>
        <dbReference type="ARBA" id="ARBA00013187"/>
    </source>
</evidence>
<evidence type="ECO:0000313" key="15">
    <source>
        <dbReference type="Proteomes" id="UP000028926"/>
    </source>
</evidence>
<dbReference type="InterPro" id="IPR015421">
    <property type="entry name" value="PyrdxlP-dep_Trfase_major"/>
</dbReference>
<dbReference type="eggNOG" id="COG0156">
    <property type="taxonomic scope" value="Bacteria"/>
</dbReference>